<accession>A0A1I7X0X6</accession>
<evidence type="ECO:0000256" key="1">
    <source>
        <dbReference type="SAM" id="MobiDB-lite"/>
    </source>
</evidence>
<evidence type="ECO:0000313" key="2">
    <source>
        <dbReference type="Proteomes" id="UP000095283"/>
    </source>
</evidence>
<reference evidence="3" key="1">
    <citation type="submission" date="2016-11" db="UniProtKB">
        <authorList>
            <consortium name="WormBaseParasite"/>
        </authorList>
    </citation>
    <scope>IDENTIFICATION</scope>
</reference>
<sequence length="54" mass="6271">MDWSSRSPDLNPIENLWSILVRRIYADNLNISSMSTVEETQTARAQNTAPRYEE</sequence>
<dbReference type="WBParaSite" id="Hba_11082">
    <property type="protein sequence ID" value="Hba_11082"/>
    <property type="gene ID" value="Hba_11082"/>
</dbReference>
<organism evidence="2 3">
    <name type="scientific">Heterorhabditis bacteriophora</name>
    <name type="common">Entomopathogenic nematode worm</name>
    <dbReference type="NCBI Taxonomy" id="37862"/>
    <lineage>
        <taxon>Eukaryota</taxon>
        <taxon>Metazoa</taxon>
        <taxon>Ecdysozoa</taxon>
        <taxon>Nematoda</taxon>
        <taxon>Chromadorea</taxon>
        <taxon>Rhabditida</taxon>
        <taxon>Rhabditina</taxon>
        <taxon>Rhabditomorpha</taxon>
        <taxon>Strongyloidea</taxon>
        <taxon>Heterorhabditidae</taxon>
        <taxon>Heterorhabditis</taxon>
    </lineage>
</organism>
<name>A0A1I7X0X6_HETBA</name>
<dbReference type="AlphaFoldDB" id="A0A1I7X0X6"/>
<dbReference type="InterPro" id="IPR036397">
    <property type="entry name" value="RNaseH_sf"/>
</dbReference>
<evidence type="ECO:0000313" key="3">
    <source>
        <dbReference type="WBParaSite" id="Hba_11082"/>
    </source>
</evidence>
<feature type="region of interest" description="Disordered" evidence="1">
    <location>
        <begin position="35"/>
        <end position="54"/>
    </location>
</feature>
<proteinExistence type="predicted"/>
<keyword evidence="2" id="KW-1185">Reference proteome</keyword>
<dbReference type="GO" id="GO:0003676">
    <property type="term" value="F:nucleic acid binding"/>
    <property type="evidence" value="ECO:0007669"/>
    <property type="project" value="InterPro"/>
</dbReference>
<dbReference type="Gene3D" id="3.30.420.10">
    <property type="entry name" value="Ribonuclease H-like superfamily/Ribonuclease H"/>
    <property type="match status" value="1"/>
</dbReference>
<protein>
    <submittedName>
        <fullName evidence="3">DDE_3 domain-containing protein</fullName>
    </submittedName>
</protein>
<dbReference type="Proteomes" id="UP000095283">
    <property type="component" value="Unplaced"/>
</dbReference>